<evidence type="ECO:0000256" key="1">
    <source>
        <dbReference type="SAM" id="Phobius"/>
    </source>
</evidence>
<dbReference type="EMBL" id="JBBPBK010000011">
    <property type="protein sequence ID" value="KAK9274489.1"/>
    <property type="molecule type" value="Genomic_DNA"/>
</dbReference>
<protein>
    <submittedName>
        <fullName evidence="2">Uncharacterized protein</fullName>
    </submittedName>
</protein>
<evidence type="ECO:0000313" key="3">
    <source>
        <dbReference type="Proteomes" id="UP001415857"/>
    </source>
</evidence>
<feature type="transmembrane region" description="Helical" evidence="1">
    <location>
        <begin position="42"/>
        <end position="62"/>
    </location>
</feature>
<proteinExistence type="predicted"/>
<keyword evidence="1" id="KW-0812">Transmembrane</keyword>
<gene>
    <name evidence="2" type="ORF">L1049_021737</name>
</gene>
<dbReference type="AlphaFoldDB" id="A0AAP0RBC1"/>
<keyword evidence="1" id="KW-0472">Membrane</keyword>
<keyword evidence="1" id="KW-1133">Transmembrane helix</keyword>
<feature type="transmembrane region" description="Helical" evidence="1">
    <location>
        <begin position="74"/>
        <end position="93"/>
    </location>
</feature>
<sequence length="110" mass="12167">MCTSVANDASQLLPNFHLNEIVISTFLLTSHSSEILLDRAQILYAFGNAIPIDFPALVFRLVSISERSPVRIVGLPFGTLISLFLEAWVFPLLHLRLISMLRSPLSSATT</sequence>
<reference evidence="2 3" key="1">
    <citation type="journal article" date="2024" name="Plant J.">
        <title>Genome sequences and population genomics reveal climatic adaptation and genomic divergence between two closely related sweetgum species.</title>
        <authorList>
            <person name="Xu W.Q."/>
            <person name="Ren C.Q."/>
            <person name="Zhang X.Y."/>
            <person name="Comes H.P."/>
            <person name="Liu X.H."/>
            <person name="Li Y.G."/>
            <person name="Kettle C.J."/>
            <person name="Jalonen R."/>
            <person name="Gaisberger H."/>
            <person name="Ma Y.Z."/>
            <person name="Qiu Y.X."/>
        </authorList>
    </citation>
    <scope>NUCLEOTIDE SEQUENCE [LARGE SCALE GENOMIC DNA]</scope>
    <source>
        <strain evidence="2">Hangzhou</strain>
    </source>
</reference>
<name>A0AAP0RBC1_LIQFO</name>
<accession>A0AAP0RBC1</accession>
<organism evidence="2 3">
    <name type="scientific">Liquidambar formosana</name>
    <name type="common">Formosan gum</name>
    <dbReference type="NCBI Taxonomy" id="63359"/>
    <lineage>
        <taxon>Eukaryota</taxon>
        <taxon>Viridiplantae</taxon>
        <taxon>Streptophyta</taxon>
        <taxon>Embryophyta</taxon>
        <taxon>Tracheophyta</taxon>
        <taxon>Spermatophyta</taxon>
        <taxon>Magnoliopsida</taxon>
        <taxon>eudicotyledons</taxon>
        <taxon>Gunneridae</taxon>
        <taxon>Pentapetalae</taxon>
        <taxon>Saxifragales</taxon>
        <taxon>Altingiaceae</taxon>
        <taxon>Liquidambar</taxon>
    </lineage>
</organism>
<comment type="caution">
    <text evidence="2">The sequence shown here is derived from an EMBL/GenBank/DDBJ whole genome shotgun (WGS) entry which is preliminary data.</text>
</comment>
<keyword evidence="3" id="KW-1185">Reference proteome</keyword>
<evidence type="ECO:0000313" key="2">
    <source>
        <dbReference type="EMBL" id="KAK9274489.1"/>
    </source>
</evidence>
<dbReference type="Proteomes" id="UP001415857">
    <property type="component" value="Unassembled WGS sequence"/>
</dbReference>